<dbReference type="SMART" id="SM00421">
    <property type="entry name" value="HTH_LUXR"/>
    <property type="match status" value="1"/>
</dbReference>
<dbReference type="EMBL" id="BMSZ01000030">
    <property type="protein sequence ID" value="GGS82234.1"/>
    <property type="molecule type" value="Genomic_DNA"/>
</dbReference>
<dbReference type="InterPro" id="IPR000792">
    <property type="entry name" value="Tscrpt_reg_LuxR_C"/>
</dbReference>
<evidence type="ECO:0000313" key="3">
    <source>
        <dbReference type="Proteomes" id="UP000659767"/>
    </source>
</evidence>
<feature type="domain" description="HTH luxR-type" evidence="1">
    <location>
        <begin position="279"/>
        <end position="333"/>
    </location>
</feature>
<reference evidence="3" key="1">
    <citation type="journal article" date="2019" name="Int. J. Syst. Evol. Microbiol.">
        <title>The Global Catalogue of Microorganisms (GCM) 10K type strain sequencing project: providing services to taxonomists for standard genome sequencing and annotation.</title>
        <authorList>
            <consortium name="The Broad Institute Genomics Platform"/>
            <consortium name="The Broad Institute Genome Sequencing Center for Infectious Disease"/>
            <person name="Wu L."/>
            <person name="Ma J."/>
        </authorList>
    </citation>
    <scope>NUCLEOTIDE SEQUENCE [LARGE SCALE GENOMIC DNA]</scope>
    <source>
        <strain evidence="3">JCM 4350</strain>
    </source>
</reference>
<comment type="caution">
    <text evidence="2">The sequence shown here is derived from an EMBL/GenBank/DDBJ whole genome shotgun (WGS) entry which is preliminary data.</text>
</comment>
<dbReference type="InterPro" id="IPR016032">
    <property type="entry name" value="Sig_transdc_resp-reg_C-effctor"/>
</dbReference>
<dbReference type="PANTHER" id="PTHR34293:SF1">
    <property type="entry name" value="HTH-TYPE TRANSCRIPTIONAL REGULATOR TRMBL2"/>
    <property type="match status" value="1"/>
</dbReference>
<dbReference type="PANTHER" id="PTHR34293">
    <property type="entry name" value="HTH-TYPE TRANSCRIPTIONAL REGULATOR TRMBL2"/>
    <property type="match status" value="1"/>
</dbReference>
<proteinExistence type="predicted"/>
<dbReference type="Proteomes" id="UP000659767">
    <property type="component" value="Unassembled WGS sequence"/>
</dbReference>
<gene>
    <name evidence="2" type="ORF">GCM10010253_66090</name>
</gene>
<dbReference type="InterPro" id="IPR051797">
    <property type="entry name" value="TrmB-like"/>
</dbReference>
<accession>A0ABQ2TP43</accession>
<dbReference type="Gene3D" id="1.10.10.10">
    <property type="entry name" value="Winged helix-like DNA-binding domain superfamily/Winged helix DNA-binding domain"/>
    <property type="match status" value="1"/>
</dbReference>
<dbReference type="SUPFAM" id="SSF46894">
    <property type="entry name" value="C-terminal effector domain of the bipartite response regulators"/>
    <property type="match status" value="1"/>
</dbReference>
<protein>
    <submittedName>
        <fullName evidence="2">LuxR family transcriptional regulator</fullName>
    </submittedName>
</protein>
<organism evidence="2 3">
    <name type="scientific">Streptomyces badius</name>
    <dbReference type="NCBI Taxonomy" id="1941"/>
    <lineage>
        <taxon>Bacteria</taxon>
        <taxon>Bacillati</taxon>
        <taxon>Actinomycetota</taxon>
        <taxon>Actinomycetes</taxon>
        <taxon>Kitasatosporales</taxon>
        <taxon>Streptomycetaceae</taxon>
        <taxon>Streptomyces</taxon>
    </lineage>
</organism>
<evidence type="ECO:0000313" key="2">
    <source>
        <dbReference type="EMBL" id="GGS82234.1"/>
    </source>
</evidence>
<keyword evidence="3" id="KW-1185">Reference proteome</keyword>
<evidence type="ECO:0000259" key="1">
    <source>
        <dbReference type="SMART" id="SM00421"/>
    </source>
</evidence>
<sequence length="362" mass="40197">MQKGLNPPEWDMLSSLRLQPLDLQVYTYAVDCRRFDEQGVAEELGIDAETARESVLRLLTLGLLRPSPCKEGGYAAAGPESARMLSLYPLENELRRRAEAVGLIRRDLETLSPIYQDSSAWKRRSGAFEVLDDVASVRSLLAKEAAECREEVLAAQPGGGRRVEVLAEAIERDEDMLRRGVRMRTLYQHTALFDGPAEAYAERLTGLGGEVRTTSVDFMRLIIFDRKLAIISYAEDPEGAVVIREPSTVRFAVAAFDLIWLNAEPVEAASGREKMRSVSKDLDQAILRLLAEGMDDRGIARKLGMSLRTSQRRVSRIIETLGARSRFEAGYLIGSGGLLDDASAREVQAPRTAGEQRMSHSR</sequence>
<dbReference type="InterPro" id="IPR036388">
    <property type="entry name" value="WH-like_DNA-bd_sf"/>
</dbReference>
<name>A0ABQ2TP43_STRBA</name>